<gene>
    <name evidence="2" type="ORF">ACFSY7_19285</name>
</gene>
<organism evidence="2 3">
    <name type="scientific">Kurthia populi</name>
    <dbReference type="NCBI Taxonomy" id="1562132"/>
    <lineage>
        <taxon>Bacteria</taxon>
        <taxon>Bacillati</taxon>
        <taxon>Bacillota</taxon>
        <taxon>Bacilli</taxon>
        <taxon>Bacillales</taxon>
        <taxon>Caryophanaceae</taxon>
        <taxon>Kurthia</taxon>
    </lineage>
</organism>
<evidence type="ECO:0000259" key="1">
    <source>
        <dbReference type="Pfam" id="PF07238"/>
    </source>
</evidence>
<reference evidence="3" key="1">
    <citation type="journal article" date="2019" name="Int. J. Syst. Evol. Microbiol.">
        <title>The Global Catalogue of Microorganisms (GCM) 10K type strain sequencing project: providing services to taxonomists for standard genome sequencing and annotation.</title>
        <authorList>
            <consortium name="The Broad Institute Genomics Platform"/>
            <consortium name="The Broad Institute Genome Sequencing Center for Infectious Disease"/>
            <person name="Wu L."/>
            <person name="Ma J."/>
        </authorList>
    </citation>
    <scope>NUCLEOTIDE SEQUENCE [LARGE SCALE GENOMIC DNA]</scope>
    <source>
        <strain evidence="3">KCTC 33522</strain>
    </source>
</reference>
<feature type="domain" description="PilZ" evidence="1">
    <location>
        <begin position="16"/>
        <end position="119"/>
    </location>
</feature>
<sequence length="139" mass="16093">MQIEGFCNASTMEYKRKESFRHKLVYPIQLVCLVKHPDRDAALEAHGEIIDISPRGLRIGFECALPKDVDECTLILRFVIHERTFDVSGETVWNRPNSVGAYTYGVRLTIDDRMQESIIEDLKLRRKQEVANNKEKKKA</sequence>
<name>A0ABW5Y5U0_9BACL</name>
<evidence type="ECO:0000313" key="2">
    <source>
        <dbReference type="EMBL" id="MFD2870645.1"/>
    </source>
</evidence>
<evidence type="ECO:0000313" key="3">
    <source>
        <dbReference type="Proteomes" id="UP001597568"/>
    </source>
</evidence>
<proteinExistence type="predicted"/>
<dbReference type="EMBL" id="JBHUOR010000142">
    <property type="protein sequence ID" value="MFD2870645.1"/>
    <property type="molecule type" value="Genomic_DNA"/>
</dbReference>
<accession>A0ABW5Y5U0</accession>
<protein>
    <submittedName>
        <fullName evidence="2">PilZ domain-containing protein</fullName>
    </submittedName>
</protein>
<dbReference type="Pfam" id="PF07238">
    <property type="entry name" value="PilZ"/>
    <property type="match status" value="1"/>
</dbReference>
<dbReference type="Proteomes" id="UP001597568">
    <property type="component" value="Unassembled WGS sequence"/>
</dbReference>
<comment type="caution">
    <text evidence="2">The sequence shown here is derived from an EMBL/GenBank/DDBJ whole genome shotgun (WGS) entry which is preliminary data.</text>
</comment>
<keyword evidence="3" id="KW-1185">Reference proteome</keyword>
<dbReference type="InterPro" id="IPR009875">
    <property type="entry name" value="PilZ_domain"/>
</dbReference>